<dbReference type="RefSeq" id="WP_069810507.1">
    <property type="nucleotide sequence ID" value="NZ_CP017305.1"/>
</dbReference>
<sequence length="74" mass="8467">MASIERRVEELEDAAGRNDGPGEVHIQFTNRDDSGRLIDQEGKPLFYDPDAVYVGFSPDDIEQMKANSERKRKR</sequence>
<evidence type="ECO:0000313" key="2">
    <source>
        <dbReference type="EMBL" id="AOS84315.1"/>
    </source>
</evidence>
<proteinExistence type="predicted"/>
<name>A0A1D8D3K6_CHLLM</name>
<protein>
    <submittedName>
        <fullName evidence="2">Uncharacterized protein</fullName>
    </submittedName>
</protein>
<gene>
    <name evidence="2" type="ORF">BIU88_09345</name>
</gene>
<accession>A0A1D8D3K6</accession>
<organism evidence="2 3">
    <name type="scientific">Chlorobaculum limnaeum</name>
    <dbReference type="NCBI Taxonomy" id="274537"/>
    <lineage>
        <taxon>Bacteria</taxon>
        <taxon>Pseudomonadati</taxon>
        <taxon>Chlorobiota</taxon>
        <taxon>Chlorobiia</taxon>
        <taxon>Chlorobiales</taxon>
        <taxon>Chlorobiaceae</taxon>
        <taxon>Chlorobaculum</taxon>
    </lineage>
</organism>
<reference evidence="2" key="1">
    <citation type="submission" date="2016-09" db="EMBL/GenBank/DDBJ databases">
        <title>Genome sequence of Chlorobaculum limnaeum.</title>
        <authorList>
            <person name="Liu Z."/>
            <person name="Tank M."/>
            <person name="Bryant D.A."/>
        </authorList>
    </citation>
    <scope>NUCLEOTIDE SEQUENCE [LARGE SCALE GENOMIC DNA]</scope>
    <source>
        <strain evidence="2">DSM 1677</strain>
    </source>
</reference>
<evidence type="ECO:0000313" key="3">
    <source>
        <dbReference type="Proteomes" id="UP000095185"/>
    </source>
</evidence>
<dbReference type="STRING" id="274537.BIU88_09345"/>
<dbReference type="KEGG" id="clz:BIU88_09345"/>
<dbReference type="Proteomes" id="UP000095185">
    <property type="component" value="Chromosome"/>
</dbReference>
<feature type="region of interest" description="Disordered" evidence="1">
    <location>
        <begin position="1"/>
        <end position="41"/>
    </location>
</feature>
<dbReference type="AlphaFoldDB" id="A0A1D8D3K6"/>
<evidence type="ECO:0000256" key="1">
    <source>
        <dbReference type="SAM" id="MobiDB-lite"/>
    </source>
</evidence>
<dbReference type="EMBL" id="CP017305">
    <property type="protein sequence ID" value="AOS84315.1"/>
    <property type="molecule type" value="Genomic_DNA"/>
</dbReference>
<keyword evidence="3" id="KW-1185">Reference proteome</keyword>
<feature type="compositionally biased region" description="Basic and acidic residues" evidence="1">
    <location>
        <begin position="30"/>
        <end position="41"/>
    </location>
</feature>
<feature type="compositionally biased region" description="Basic and acidic residues" evidence="1">
    <location>
        <begin position="1"/>
        <end position="22"/>
    </location>
</feature>